<evidence type="ECO:0000256" key="6">
    <source>
        <dbReference type="ARBA" id="ARBA00024867"/>
    </source>
</evidence>
<evidence type="ECO:0000256" key="7">
    <source>
        <dbReference type="PROSITE-ProRule" id="PRU00169"/>
    </source>
</evidence>
<keyword evidence="3" id="KW-0805">Transcription regulation</keyword>
<dbReference type="InterPro" id="IPR058245">
    <property type="entry name" value="NreC/VraR/RcsB-like_REC"/>
</dbReference>
<keyword evidence="11" id="KW-1185">Reference proteome</keyword>
<proteinExistence type="predicted"/>
<dbReference type="Gene3D" id="3.40.50.2300">
    <property type="match status" value="1"/>
</dbReference>
<dbReference type="PROSITE" id="PS50043">
    <property type="entry name" value="HTH_LUXR_2"/>
    <property type="match status" value="1"/>
</dbReference>
<accession>A0ABS1TDD7</accession>
<dbReference type="CDD" id="cd17535">
    <property type="entry name" value="REC_NarL-like"/>
    <property type="match status" value="1"/>
</dbReference>
<evidence type="ECO:0000259" key="9">
    <source>
        <dbReference type="PROSITE" id="PS50110"/>
    </source>
</evidence>
<dbReference type="CDD" id="cd06170">
    <property type="entry name" value="LuxR_C_like"/>
    <property type="match status" value="1"/>
</dbReference>
<gene>
    <name evidence="10" type="ORF">JK636_16420</name>
</gene>
<dbReference type="RefSeq" id="WP_202750069.1">
    <property type="nucleotide sequence ID" value="NZ_JAESWC010000014.1"/>
</dbReference>
<comment type="caution">
    <text evidence="10">The sequence shown here is derived from an EMBL/GenBank/DDBJ whole genome shotgun (WGS) entry which is preliminary data.</text>
</comment>
<dbReference type="PRINTS" id="PR00038">
    <property type="entry name" value="HTHLUXR"/>
</dbReference>
<dbReference type="SUPFAM" id="SSF52172">
    <property type="entry name" value="CheY-like"/>
    <property type="match status" value="1"/>
</dbReference>
<dbReference type="SMART" id="SM00421">
    <property type="entry name" value="HTH_LUXR"/>
    <property type="match status" value="1"/>
</dbReference>
<dbReference type="InterPro" id="IPR016032">
    <property type="entry name" value="Sig_transdc_resp-reg_C-effctor"/>
</dbReference>
<dbReference type="InterPro" id="IPR039420">
    <property type="entry name" value="WalR-like"/>
</dbReference>
<evidence type="ECO:0000256" key="3">
    <source>
        <dbReference type="ARBA" id="ARBA00023015"/>
    </source>
</evidence>
<reference evidence="10 11" key="1">
    <citation type="submission" date="2021-01" db="EMBL/GenBank/DDBJ databases">
        <title>Genome public.</title>
        <authorList>
            <person name="Liu C."/>
            <person name="Sun Q."/>
        </authorList>
    </citation>
    <scope>NUCLEOTIDE SEQUENCE [LARGE SCALE GENOMIC DNA]</scope>
    <source>
        <strain evidence="10 11">YIM B02515</strain>
    </source>
</reference>
<evidence type="ECO:0000256" key="1">
    <source>
        <dbReference type="ARBA" id="ARBA00018672"/>
    </source>
</evidence>
<evidence type="ECO:0000256" key="2">
    <source>
        <dbReference type="ARBA" id="ARBA00022553"/>
    </source>
</evidence>
<keyword evidence="5" id="KW-0804">Transcription</keyword>
<dbReference type="Pfam" id="PF00072">
    <property type="entry name" value="Response_reg"/>
    <property type="match status" value="1"/>
</dbReference>
<feature type="domain" description="HTH luxR-type" evidence="8">
    <location>
        <begin position="152"/>
        <end position="217"/>
    </location>
</feature>
<dbReference type="PROSITE" id="PS50110">
    <property type="entry name" value="RESPONSE_REGULATORY"/>
    <property type="match status" value="1"/>
</dbReference>
<dbReference type="InterPro" id="IPR011006">
    <property type="entry name" value="CheY-like_superfamily"/>
</dbReference>
<feature type="modified residue" description="4-aspartylphosphate" evidence="7">
    <location>
        <position position="56"/>
    </location>
</feature>
<keyword evidence="4" id="KW-0238">DNA-binding</keyword>
<comment type="function">
    <text evidence="6">May play the central regulatory role in sporulation. It may be an element of the effector pathway responsible for the activation of sporulation genes in response to nutritional stress. Spo0A may act in concert with spo0H (a sigma factor) to control the expression of some genes that are critical to the sporulation process.</text>
</comment>
<sequence length="218" mass="24324">MDKIKIVIIDDQTLMRDGLKTILDLEDDMEVIGTAENGKKGLEIVENLKPDVVLMDIRMPELNGVEATRLIKEKYPSTVVLILTTFDDEDYIVDALCNGASGYMLKDMHGDKLIQAMRDGYEGNMIMQSNIAAKLAARLSKSFSQKEQDNKLNLDDFDLTEREIEIGKLIASGLTNKDISEKLFISLGTVKNYVTNIYNKLGVANRAAAVIHLRKLGL</sequence>
<dbReference type="SUPFAM" id="SSF46894">
    <property type="entry name" value="C-terminal effector domain of the bipartite response regulators"/>
    <property type="match status" value="1"/>
</dbReference>
<evidence type="ECO:0000313" key="11">
    <source>
        <dbReference type="Proteomes" id="UP000632377"/>
    </source>
</evidence>
<dbReference type="PROSITE" id="PS00622">
    <property type="entry name" value="HTH_LUXR_1"/>
    <property type="match status" value="1"/>
</dbReference>
<protein>
    <recommendedName>
        <fullName evidence="1">Stage 0 sporulation protein A homolog</fullName>
    </recommendedName>
</protein>
<dbReference type="InterPro" id="IPR000792">
    <property type="entry name" value="Tscrpt_reg_LuxR_C"/>
</dbReference>
<evidence type="ECO:0000256" key="4">
    <source>
        <dbReference type="ARBA" id="ARBA00023125"/>
    </source>
</evidence>
<dbReference type="EMBL" id="JAESWC010000014">
    <property type="protein sequence ID" value="MBL4937315.1"/>
    <property type="molecule type" value="Genomic_DNA"/>
</dbReference>
<dbReference type="PANTHER" id="PTHR43214:SF40">
    <property type="entry name" value="TRANSCRIPTIONAL REGULATORY PROTEIN LNRK"/>
    <property type="match status" value="1"/>
</dbReference>
<dbReference type="SMART" id="SM00448">
    <property type="entry name" value="REC"/>
    <property type="match status" value="1"/>
</dbReference>
<dbReference type="Pfam" id="PF00196">
    <property type="entry name" value="GerE"/>
    <property type="match status" value="1"/>
</dbReference>
<evidence type="ECO:0000313" key="10">
    <source>
        <dbReference type="EMBL" id="MBL4937315.1"/>
    </source>
</evidence>
<dbReference type="PANTHER" id="PTHR43214">
    <property type="entry name" value="TWO-COMPONENT RESPONSE REGULATOR"/>
    <property type="match status" value="1"/>
</dbReference>
<evidence type="ECO:0000256" key="5">
    <source>
        <dbReference type="ARBA" id="ARBA00023163"/>
    </source>
</evidence>
<dbReference type="Proteomes" id="UP000632377">
    <property type="component" value="Unassembled WGS sequence"/>
</dbReference>
<keyword evidence="2 7" id="KW-0597">Phosphoprotein</keyword>
<evidence type="ECO:0000259" key="8">
    <source>
        <dbReference type="PROSITE" id="PS50043"/>
    </source>
</evidence>
<organism evidence="10 11">
    <name type="scientific">Clostridium rhizosphaerae</name>
    <dbReference type="NCBI Taxonomy" id="2803861"/>
    <lineage>
        <taxon>Bacteria</taxon>
        <taxon>Bacillati</taxon>
        <taxon>Bacillota</taxon>
        <taxon>Clostridia</taxon>
        <taxon>Eubacteriales</taxon>
        <taxon>Clostridiaceae</taxon>
        <taxon>Clostridium</taxon>
    </lineage>
</organism>
<feature type="domain" description="Response regulatory" evidence="9">
    <location>
        <begin position="5"/>
        <end position="121"/>
    </location>
</feature>
<name>A0ABS1TDD7_9CLOT</name>
<dbReference type="InterPro" id="IPR001789">
    <property type="entry name" value="Sig_transdc_resp-reg_receiver"/>
</dbReference>